<feature type="transmembrane region" description="Helical" evidence="1">
    <location>
        <begin position="63"/>
        <end position="84"/>
    </location>
</feature>
<reference evidence="2 3" key="1">
    <citation type="submission" date="2021-01" db="EMBL/GenBank/DDBJ databases">
        <title>Whole genome shotgun sequence of Plantactinospora endophytica NBRC 110450.</title>
        <authorList>
            <person name="Komaki H."/>
            <person name="Tamura T."/>
        </authorList>
    </citation>
    <scope>NUCLEOTIDE SEQUENCE [LARGE SCALE GENOMIC DNA]</scope>
    <source>
        <strain evidence="2 3">NBRC 110450</strain>
    </source>
</reference>
<dbReference type="RefSeq" id="WP_203867795.1">
    <property type="nucleotide sequence ID" value="NZ_BONW01000020.1"/>
</dbReference>
<evidence type="ECO:0000313" key="2">
    <source>
        <dbReference type="EMBL" id="GIG89290.1"/>
    </source>
</evidence>
<gene>
    <name evidence="2" type="ORF">Pen02_42260</name>
</gene>
<accession>A0ABQ4E3K7</accession>
<keyword evidence="1" id="KW-1133">Transmembrane helix</keyword>
<proteinExistence type="predicted"/>
<keyword evidence="1" id="KW-0812">Transmembrane</keyword>
<dbReference type="InterPro" id="IPR047789">
    <property type="entry name" value="CU044_5270-like"/>
</dbReference>
<evidence type="ECO:0000256" key="1">
    <source>
        <dbReference type="SAM" id="Phobius"/>
    </source>
</evidence>
<sequence length="325" mass="34662">MNLVPVQPDPIDRAELARLLPPPEERDLPGERHLRLQELLMSSIDEDLRAGRPAPHRFPRRRLVLVASALAAVTAVAVGVGAVVGGDDAVPSGDGPAVAAPPGRELLLVAATTAEQAPEGTGDYWYLKVHSSGVAGSAPYEYEYWIHRDGRTWFRAAKSEGKVVKLGGTTPWVVGGVEVSLDQLRRLPTEPAALREWITNAVRDGNVRTSGGPLNAELRERSVFNGLVSLVSQLPAPPRVRAAAFRAIAGYPGVESLGAVDGGQGLRIPLPDGTQARLVVDPATARIRETNFFVTIEGGEAGFSGKGADQASYRLTAEWTERLPS</sequence>
<dbReference type="EMBL" id="BONW01000020">
    <property type="protein sequence ID" value="GIG89290.1"/>
    <property type="molecule type" value="Genomic_DNA"/>
</dbReference>
<comment type="caution">
    <text evidence="2">The sequence shown here is derived from an EMBL/GenBank/DDBJ whole genome shotgun (WGS) entry which is preliminary data.</text>
</comment>
<dbReference type="Proteomes" id="UP000646749">
    <property type="component" value="Unassembled WGS sequence"/>
</dbReference>
<evidence type="ECO:0000313" key="3">
    <source>
        <dbReference type="Proteomes" id="UP000646749"/>
    </source>
</evidence>
<name>A0ABQ4E3K7_9ACTN</name>
<keyword evidence="1" id="KW-0472">Membrane</keyword>
<evidence type="ECO:0008006" key="4">
    <source>
        <dbReference type="Google" id="ProtNLM"/>
    </source>
</evidence>
<dbReference type="NCBIfam" id="NF038083">
    <property type="entry name" value="CU044_5270_fam"/>
    <property type="match status" value="1"/>
</dbReference>
<keyword evidence="3" id="KW-1185">Reference proteome</keyword>
<organism evidence="2 3">
    <name type="scientific">Plantactinospora endophytica</name>
    <dbReference type="NCBI Taxonomy" id="673535"/>
    <lineage>
        <taxon>Bacteria</taxon>
        <taxon>Bacillati</taxon>
        <taxon>Actinomycetota</taxon>
        <taxon>Actinomycetes</taxon>
        <taxon>Micromonosporales</taxon>
        <taxon>Micromonosporaceae</taxon>
        <taxon>Plantactinospora</taxon>
    </lineage>
</organism>
<protein>
    <recommendedName>
        <fullName evidence="4">CU044_5270 family protein</fullName>
    </recommendedName>
</protein>